<dbReference type="EMBL" id="CM029049">
    <property type="protein sequence ID" value="KAG2572810.1"/>
    <property type="molecule type" value="Genomic_DNA"/>
</dbReference>
<comment type="caution">
    <text evidence="2">The sequence shown here is derived from an EMBL/GenBank/DDBJ whole genome shotgun (WGS) entry which is preliminary data.</text>
</comment>
<feature type="compositionally biased region" description="Low complexity" evidence="1">
    <location>
        <begin position="119"/>
        <end position="131"/>
    </location>
</feature>
<feature type="compositionally biased region" description="Basic residues" evidence="1">
    <location>
        <begin position="98"/>
        <end position="109"/>
    </location>
</feature>
<accession>A0A8T0QFI2</accession>
<evidence type="ECO:0000313" key="3">
    <source>
        <dbReference type="Proteomes" id="UP000823388"/>
    </source>
</evidence>
<gene>
    <name evidence="2" type="ORF">PVAP13_7KG202200</name>
</gene>
<protein>
    <submittedName>
        <fullName evidence="2">Uncharacterized protein</fullName>
    </submittedName>
</protein>
<dbReference type="Proteomes" id="UP000823388">
    <property type="component" value="Chromosome 7K"/>
</dbReference>
<dbReference type="AlphaFoldDB" id="A0A8T0QFI2"/>
<feature type="region of interest" description="Disordered" evidence="1">
    <location>
        <begin position="53"/>
        <end position="140"/>
    </location>
</feature>
<keyword evidence="3" id="KW-1185">Reference proteome</keyword>
<reference evidence="2 3" key="1">
    <citation type="submission" date="2020-05" db="EMBL/GenBank/DDBJ databases">
        <title>WGS assembly of Panicum virgatum.</title>
        <authorList>
            <person name="Lovell J.T."/>
            <person name="Jenkins J."/>
            <person name="Shu S."/>
            <person name="Juenger T.E."/>
            <person name="Schmutz J."/>
        </authorList>
    </citation>
    <scope>NUCLEOTIDE SEQUENCE [LARGE SCALE GENOMIC DNA]</scope>
    <source>
        <strain evidence="3">cv. AP13</strain>
    </source>
</reference>
<evidence type="ECO:0000256" key="1">
    <source>
        <dbReference type="SAM" id="MobiDB-lite"/>
    </source>
</evidence>
<evidence type="ECO:0000313" key="2">
    <source>
        <dbReference type="EMBL" id="KAG2572810.1"/>
    </source>
</evidence>
<sequence>MKPALRASSFHRGSGELLCHPKRVPSASCPSRACWGSSWEGGGELRLSCAWGRPKGRRRGVTPRRRRDRRGAAPWGGRRESGGESRLAGEEAKEELRRRRGRRERRVGRREHLAEGRGEQQLAGEEAQGEPGRADGSCGS</sequence>
<organism evidence="2 3">
    <name type="scientific">Panicum virgatum</name>
    <name type="common">Blackwell switchgrass</name>
    <dbReference type="NCBI Taxonomy" id="38727"/>
    <lineage>
        <taxon>Eukaryota</taxon>
        <taxon>Viridiplantae</taxon>
        <taxon>Streptophyta</taxon>
        <taxon>Embryophyta</taxon>
        <taxon>Tracheophyta</taxon>
        <taxon>Spermatophyta</taxon>
        <taxon>Magnoliopsida</taxon>
        <taxon>Liliopsida</taxon>
        <taxon>Poales</taxon>
        <taxon>Poaceae</taxon>
        <taxon>PACMAD clade</taxon>
        <taxon>Panicoideae</taxon>
        <taxon>Panicodae</taxon>
        <taxon>Paniceae</taxon>
        <taxon>Panicinae</taxon>
        <taxon>Panicum</taxon>
        <taxon>Panicum sect. Hiantes</taxon>
    </lineage>
</organism>
<proteinExistence type="predicted"/>
<feature type="compositionally biased region" description="Basic and acidic residues" evidence="1">
    <location>
        <begin position="77"/>
        <end position="97"/>
    </location>
</feature>
<feature type="compositionally biased region" description="Basic residues" evidence="1">
    <location>
        <begin position="54"/>
        <end position="69"/>
    </location>
</feature>
<name>A0A8T0QFI2_PANVG</name>
<feature type="region of interest" description="Disordered" evidence="1">
    <location>
        <begin position="1"/>
        <end position="26"/>
    </location>
</feature>